<dbReference type="SUPFAM" id="SSF52833">
    <property type="entry name" value="Thioredoxin-like"/>
    <property type="match status" value="1"/>
</dbReference>
<comment type="caution">
    <text evidence="2">The sequence shown here is derived from an EMBL/GenBank/DDBJ whole genome shotgun (WGS) entry which is preliminary data.</text>
</comment>
<dbReference type="PANTHER" id="PTHR12151">
    <property type="entry name" value="ELECTRON TRANSPORT PROTIN SCO1/SENC FAMILY MEMBER"/>
    <property type="match status" value="1"/>
</dbReference>
<evidence type="ECO:0000313" key="2">
    <source>
        <dbReference type="EMBL" id="GHE47691.1"/>
    </source>
</evidence>
<protein>
    <submittedName>
        <fullName evidence="2">SCO1 protein</fullName>
    </submittedName>
</protein>
<proteinExistence type="inferred from homology"/>
<name>A0ABQ3HYJ4_9SPHI</name>
<gene>
    <name evidence="2" type="primary">ypmQ</name>
    <name evidence="2" type="ORF">GCM10017764_33560</name>
</gene>
<dbReference type="CDD" id="cd02968">
    <property type="entry name" value="SCO"/>
    <property type="match status" value="1"/>
</dbReference>
<dbReference type="PANTHER" id="PTHR12151:SF25">
    <property type="entry name" value="LINALOOL DEHYDRATASE_ISOMERASE DOMAIN-CONTAINING PROTEIN"/>
    <property type="match status" value="1"/>
</dbReference>
<dbReference type="Proteomes" id="UP000620550">
    <property type="component" value="Unassembled WGS sequence"/>
</dbReference>
<evidence type="ECO:0000313" key="3">
    <source>
        <dbReference type="Proteomes" id="UP000620550"/>
    </source>
</evidence>
<organism evidence="2 3">
    <name type="scientific">Sphingobacterium griseoflavum</name>
    <dbReference type="NCBI Taxonomy" id="1474952"/>
    <lineage>
        <taxon>Bacteria</taxon>
        <taxon>Pseudomonadati</taxon>
        <taxon>Bacteroidota</taxon>
        <taxon>Sphingobacteriia</taxon>
        <taxon>Sphingobacteriales</taxon>
        <taxon>Sphingobacteriaceae</taxon>
        <taxon>Sphingobacterium</taxon>
    </lineage>
</organism>
<evidence type="ECO:0000256" key="1">
    <source>
        <dbReference type="ARBA" id="ARBA00010996"/>
    </source>
</evidence>
<dbReference type="Pfam" id="PF02630">
    <property type="entry name" value="SCO1-SenC"/>
    <property type="match status" value="1"/>
</dbReference>
<keyword evidence="3" id="KW-1185">Reference proteome</keyword>
<dbReference type="EMBL" id="BNAF01000016">
    <property type="protein sequence ID" value="GHE47691.1"/>
    <property type="molecule type" value="Genomic_DNA"/>
</dbReference>
<dbReference type="Gene3D" id="3.40.30.10">
    <property type="entry name" value="Glutaredoxin"/>
    <property type="match status" value="1"/>
</dbReference>
<accession>A0ABQ3HYJ4</accession>
<dbReference type="InterPro" id="IPR003782">
    <property type="entry name" value="SCO1/SenC"/>
</dbReference>
<sequence>MKYVSFVLFLVLTICSMGCQQKKLPYLGNPVTEGSELIYPKIDEFSMLDQDSTPISDQSLNGKIHIASFIFLSCPTICPQMNAQMKEVYDETMGMEDIVLLSFSIDPKRDTIPALKAYADKIGVKREKWHFLYGSPQDVFHLAEKSYYAIAYPDSTAPGGFTHSGGFLLVDKDLHIRGVYDGTSREETKRLLADIAILRKEK</sequence>
<dbReference type="InterPro" id="IPR036249">
    <property type="entry name" value="Thioredoxin-like_sf"/>
</dbReference>
<comment type="similarity">
    <text evidence="1">Belongs to the SCO1/2 family.</text>
</comment>
<reference evidence="3" key="1">
    <citation type="journal article" date="2019" name="Int. J. Syst. Evol. Microbiol.">
        <title>The Global Catalogue of Microorganisms (GCM) 10K type strain sequencing project: providing services to taxonomists for standard genome sequencing and annotation.</title>
        <authorList>
            <consortium name="The Broad Institute Genomics Platform"/>
            <consortium name="The Broad Institute Genome Sequencing Center for Infectious Disease"/>
            <person name="Wu L."/>
            <person name="Ma J."/>
        </authorList>
    </citation>
    <scope>NUCLEOTIDE SEQUENCE [LARGE SCALE GENOMIC DNA]</scope>
    <source>
        <strain evidence="3">CGMCC 1.12966</strain>
    </source>
</reference>